<sequence length="140" mass="14524">MNIEQIRQLVADLTAAGLSGAEIDKPGFKLSLKRGVSAEYSSSTEASENQPEPDALQVKASGVGRLLLAHPDDSIVLAPVGSDIQPGQLIAILAVGTLLLPVRSQHAGQVCSVLVANDTTVSYGQPLISLLPFDADAVQP</sequence>
<dbReference type="InterPro" id="IPR011053">
    <property type="entry name" value="Single_hybrid_motif"/>
</dbReference>
<evidence type="ECO:0000313" key="3">
    <source>
        <dbReference type="Proteomes" id="UP001063228"/>
    </source>
</evidence>
<feature type="domain" description="Lipoyl-binding" evidence="1">
    <location>
        <begin position="74"/>
        <end position="129"/>
    </location>
</feature>
<proteinExistence type="predicted"/>
<evidence type="ECO:0000259" key="1">
    <source>
        <dbReference type="Pfam" id="PF00364"/>
    </source>
</evidence>
<dbReference type="RefSeq" id="WP_231677410.1">
    <property type="nucleotide sequence ID" value="NZ_CP081201.1"/>
</dbReference>
<dbReference type="Proteomes" id="UP001063228">
    <property type="component" value="Chromosome"/>
</dbReference>
<gene>
    <name evidence="2" type="ORF">K3169_17880</name>
</gene>
<evidence type="ECO:0000313" key="2">
    <source>
        <dbReference type="EMBL" id="UXZ94237.1"/>
    </source>
</evidence>
<accession>A0ABY6F8N6</accession>
<dbReference type="SUPFAM" id="SSF51230">
    <property type="entry name" value="Single hybrid motif"/>
    <property type="match status" value="1"/>
</dbReference>
<reference evidence="2" key="1">
    <citation type="submission" date="2021-08" db="EMBL/GenBank/DDBJ databases">
        <title>Complete genome sequence of Pseudomonas phytophila.</title>
        <authorList>
            <person name="Weir B.S."/>
            <person name="Templeton M.D."/>
            <person name="Arshed S."/>
            <person name="Andersen M.T."/>
            <person name="Jayaraman J."/>
        </authorList>
    </citation>
    <scope>NUCLEOTIDE SEQUENCE</scope>
    <source>
        <strain evidence="2">ICMP 23753</strain>
    </source>
</reference>
<organism evidence="2 3">
    <name type="scientific">Pseudomonas phytophila</name>
    <dbReference type="NCBI Taxonomy" id="2867264"/>
    <lineage>
        <taxon>Bacteria</taxon>
        <taxon>Pseudomonadati</taxon>
        <taxon>Pseudomonadota</taxon>
        <taxon>Gammaproteobacteria</taxon>
        <taxon>Pseudomonadales</taxon>
        <taxon>Pseudomonadaceae</taxon>
        <taxon>Pseudomonas</taxon>
    </lineage>
</organism>
<dbReference type="Gene3D" id="2.40.50.100">
    <property type="match status" value="1"/>
</dbReference>
<dbReference type="InterPro" id="IPR000089">
    <property type="entry name" value="Biotin_lipoyl"/>
</dbReference>
<name>A0ABY6F8N6_9PSED</name>
<dbReference type="Pfam" id="PF00364">
    <property type="entry name" value="Biotin_lipoyl"/>
    <property type="match status" value="1"/>
</dbReference>
<keyword evidence="3" id="KW-1185">Reference proteome</keyword>
<dbReference type="EMBL" id="CP081201">
    <property type="protein sequence ID" value="UXZ94237.1"/>
    <property type="molecule type" value="Genomic_DNA"/>
</dbReference>
<protein>
    <recommendedName>
        <fullName evidence="1">Lipoyl-binding domain-containing protein</fullName>
    </recommendedName>
</protein>